<dbReference type="RefSeq" id="WP_338609695.1">
    <property type="nucleotide sequence ID" value="NZ_CP146275.1"/>
</dbReference>
<accession>A0ABZ2I413</accession>
<evidence type="ECO:0000313" key="2">
    <source>
        <dbReference type="Proteomes" id="UP001369958"/>
    </source>
</evidence>
<sequence>MSSAVTGFKKMNWLPKQSAWDEMEAARLKRREMMQEFQASSSALASGFQAAQTMQIQGVGELAAQGVQARMDAKVKEMQAKLEERYTSFSKIA</sequence>
<keyword evidence="2" id="KW-1185">Reference proteome</keyword>
<evidence type="ECO:0000313" key="1">
    <source>
        <dbReference type="EMBL" id="WWT33950.1"/>
    </source>
</evidence>
<organism evidence="1 2">
    <name type="scientific">Pelagibacterium nitratireducens</name>
    <dbReference type="NCBI Taxonomy" id="1046114"/>
    <lineage>
        <taxon>Bacteria</taxon>
        <taxon>Pseudomonadati</taxon>
        <taxon>Pseudomonadota</taxon>
        <taxon>Alphaproteobacteria</taxon>
        <taxon>Hyphomicrobiales</taxon>
        <taxon>Devosiaceae</taxon>
        <taxon>Pelagibacterium</taxon>
    </lineage>
</organism>
<protein>
    <submittedName>
        <fullName evidence="1">Uncharacterized protein</fullName>
    </submittedName>
</protein>
<dbReference type="Proteomes" id="UP001369958">
    <property type="component" value="Chromosome"/>
</dbReference>
<gene>
    <name evidence="1" type="ORF">V6617_05680</name>
</gene>
<reference evidence="1 2" key="1">
    <citation type="submission" date="2024-02" db="EMBL/GenBank/DDBJ databases">
        <title>Complete genome sequence of Pelagibacterium nitratireducens ZH15.</title>
        <authorList>
            <person name="Zhao L.H."/>
        </authorList>
    </citation>
    <scope>NUCLEOTIDE SEQUENCE [LARGE SCALE GENOMIC DNA]</scope>
    <source>
        <strain evidence="1 2">ZH15</strain>
    </source>
</reference>
<name>A0ABZ2I413_9HYPH</name>
<proteinExistence type="predicted"/>
<dbReference type="EMBL" id="CP146275">
    <property type="protein sequence ID" value="WWT33950.1"/>
    <property type="molecule type" value="Genomic_DNA"/>
</dbReference>